<sequence>MHIVIVGGNGFIGRNFSARAERAGHRITIVGRSVDYAGHHDYLPGGQVALAASPSLLVHADLVCHLASSTIPATADADPIGDVQTNLVDTLRLLEAMRHSGNGRLLYLSSGGAIYGAGTSVPICEDHPTDPLSAYGIAKLAVEKYLAMYARTGALHPMIIRPSNAYGSGQASYGRLGAVTTFFNLAVRGERATIWGNGTVVRDYIHVSDICELMLRAAEERQTGIYNCGSGRGTSLLDLLALIETITGKPIARDMRPPRPFDPPAIVLDTARARSTFGWVPKVSLESGVRMLLENPSQTSV</sequence>
<reference evidence="8 10" key="2">
    <citation type="submission" date="2016-11" db="EMBL/GenBank/DDBJ databases">
        <authorList>
            <person name="Jaros S."/>
            <person name="Januszkiewicz K."/>
            <person name="Wedrychowicz H."/>
        </authorList>
    </citation>
    <scope>NUCLEOTIDE SEQUENCE [LARGE SCALE GENOMIC DNA]</scope>
    <source>
        <strain evidence="8 10">DSM 17137</strain>
    </source>
</reference>
<dbReference type="InterPro" id="IPR001509">
    <property type="entry name" value="Epimerase_deHydtase"/>
</dbReference>
<dbReference type="Proteomes" id="UP000033608">
    <property type="component" value="Unassembled WGS sequence"/>
</dbReference>
<evidence type="ECO:0000313" key="7">
    <source>
        <dbReference type="EMBL" id="KKB82373.1"/>
    </source>
</evidence>
<dbReference type="Pfam" id="PF01370">
    <property type="entry name" value="Epimerase"/>
    <property type="match status" value="1"/>
</dbReference>
<dbReference type="EMBL" id="FQVC01000002">
    <property type="protein sequence ID" value="SHE64293.1"/>
    <property type="molecule type" value="Genomic_DNA"/>
</dbReference>
<evidence type="ECO:0000259" key="6">
    <source>
        <dbReference type="Pfam" id="PF01370"/>
    </source>
</evidence>
<dbReference type="Gene3D" id="3.90.25.10">
    <property type="entry name" value="UDP-galactose 4-epimerase, domain 1"/>
    <property type="match status" value="1"/>
</dbReference>
<reference evidence="7 9" key="1">
    <citation type="submission" date="2015-03" db="EMBL/GenBank/DDBJ databases">
        <authorList>
            <person name="Hassan Y.I."/>
            <person name="Lepp D."/>
            <person name="Zhou T."/>
        </authorList>
    </citation>
    <scope>NUCLEOTIDE SEQUENCE [LARGE SCALE GENOMIC DNA]</scope>
    <source>
        <strain evidence="7 9">DSM 17137</strain>
    </source>
</reference>
<dbReference type="Proteomes" id="UP000184533">
    <property type="component" value="Unassembled WGS sequence"/>
</dbReference>
<evidence type="ECO:0000256" key="4">
    <source>
        <dbReference type="ARBA" id="ARBA00031367"/>
    </source>
</evidence>
<feature type="domain" description="NAD-dependent epimerase/dehydratase" evidence="6">
    <location>
        <begin position="3"/>
        <end position="229"/>
    </location>
</feature>
<dbReference type="OrthoDB" id="9811425at2"/>
<accession>A0A0F5LJ43</accession>
<dbReference type="STRING" id="1121477.SAMN02745223_00764"/>
<dbReference type="AlphaFoldDB" id="A0A0F5LJ43"/>
<dbReference type="RefSeq" id="WP_046136331.1">
    <property type="nucleotide sequence ID" value="NZ_FQVC01000002.1"/>
</dbReference>
<evidence type="ECO:0000256" key="2">
    <source>
        <dbReference type="ARBA" id="ARBA00007637"/>
    </source>
</evidence>
<name>A0A0F5LJ43_9HYPH</name>
<dbReference type="InterPro" id="IPR036291">
    <property type="entry name" value="NAD(P)-bd_dom_sf"/>
</dbReference>
<dbReference type="PATRIC" id="fig|1121477.3.peg.4434"/>
<proteinExistence type="inferred from homology"/>
<evidence type="ECO:0000313" key="10">
    <source>
        <dbReference type="Proteomes" id="UP000184533"/>
    </source>
</evidence>
<keyword evidence="9" id="KW-1185">Reference proteome</keyword>
<comment type="pathway">
    <text evidence="1">Carbohydrate metabolism; galactose metabolism.</text>
</comment>
<evidence type="ECO:0000256" key="1">
    <source>
        <dbReference type="ARBA" id="ARBA00004947"/>
    </source>
</evidence>
<dbReference type="PANTHER" id="PTHR43725">
    <property type="entry name" value="UDP-GLUCOSE 4-EPIMERASE"/>
    <property type="match status" value="1"/>
</dbReference>
<evidence type="ECO:0000313" key="8">
    <source>
        <dbReference type="EMBL" id="SHE64293.1"/>
    </source>
</evidence>
<evidence type="ECO:0000313" key="9">
    <source>
        <dbReference type="Proteomes" id="UP000033608"/>
    </source>
</evidence>
<dbReference type="PANTHER" id="PTHR43725:SF53">
    <property type="entry name" value="UDP-ARABINOSE 4-EPIMERASE 1"/>
    <property type="match status" value="1"/>
</dbReference>
<comment type="similarity">
    <text evidence="2">Belongs to the NAD(P)-dependent epimerase/dehydratase family.</text>
</comment>
<organism evidence="7 9">
    <name type="scientific">Devosia limi DSM 17137</name>
    <dbReference type="NCBI Taxonomy" id="1121477"/>
    <lineage>
        <taxon>Bacteria</taxon>
        <taxon>Pseudomonadati</taxon>
        <taxon>Pseudomonadota</taxon>
        <taxon>Alphaproteobacteria</taxon>
        <taxon>Hyphomicrobiales</taxon>
        <taxon>Devosiaceae</taxon>
        <taxon>Devosia</taxon>
    </lineage>
</organism>
<dbReference type="Gene3D" id="3.40.50.720">
    <property type="entry name" value="NAD(P)-binding Rossmann-like Domain"/>
    <property type="match status" value="1"/>
</dbReference>
<dbReference type="GO" id="GO:0033499">
    <property type="term" value="P:galactose catabolic process via UDP-galactose, Leloir pathway"/>
    <property type="evidence" value="ECO:0007669"/>
    <property type="project" value="TreeGrafter"/>
</dbReference>
<protein>
    <recommendedName>
        <fullName evidence="3">UDP-glucose 4-epimerase</fullName>
    </recommendedName>
    <alternativeName>
        <fullName evidence="5">Galactowaldenase</fullName>
    </alternativeName>
    <alternativeName>
        <fullName evidence="4">UDP-galactose 4-epimerase</fullName>
    </alternativeName>
</protein>
<dbReference type="EMBL" id="LAJF01000098">
    <property type="protein sequence ID" value="KKB82373.1"/>
    <property type="molecule type" value="Genomic_DNA"/>
</dbReference>
<evidence type="ECO:0000256" key="5">
    <source>
        <dbReference type="ARBA" id="ARBA00033067"/>
    </source>
</evidence>
<evidence type="ECO:0000256" key="3">
    <source>
        <dbReference type="ARBA" id="ARBA00018569"/>
    </source>
</evidence>
<dbReference type="SUPFAM" id="SSF51735">
    <property type="entry name" value="NAD(P)-binding Rossmann-fold domains"/>
    <property type="match status" value="1"/>
</dbReference>
<gene>
    <name evidence="8" type="ORF">SAMN02745223_00764</name>
    <name evidence="7" type="ORF">VW29_16285</name>
</gene>